<proteinExistence type="inferred from homology"/>
<evidence type="ECO:0000256" key="14">
    <source>
        <dbReference type="PIRSR" id="PIRSR037090-50"/>
    </source>
</evidence>
<evidence type="ECO:0000256" key="15">
    <source>
        <dbReference type="SAM" id="Phobius"/>
    </source>
</evidence>
<evidence type="ECO:0000313" key="17">
    <source>
        <dbReference type="EMBL" id="KAI7750403.1"/>
    </source>
</evidence>
<gene>
    <name evidence="17" type="ORF">M8C21_013420</name>
</gene>
<feature type="transmembrane region" description="Helical" evidence="15">
    <location>
        <begin position="761"/>
        <end position="782"/>
    </location>
</feature>
<evidence type="ECO:0000256" key="9">
    <source>
        <dbReference type="ARBA" id="ARBA00023170"/>
    </source>
</evidence>
<reference evidence="17" key="1">
    <citation type="submission" date="2022-06" db="EMBL/GenBank/DDBJ databases">
        <title>Uncovering the hologenomic basis of an extraordinary plant invasion.</title>
        <authorList>
            <person name="Bieker V.C."/>
            <person name="Martin M.D."/>
            <person name="Gilbert T."/>
            <person name="Hodgins K."/>
            <person name="Battlay P."/>
            <person name="Petersen B."/>
            <person name="Wilson J."/>
        </authorList>
    </citation>
    <scope>NUCLEOTIDE SEQUENCE</scope>
    <source>
        <strain evidence="17">AA19_3_7</strain>
        <tissue evidence="17">Leaf</tissue>
    </source>
</reference>
<dbReference type="CDD" id="cd13686">
    <property type="entry name" value="GluR_Plant"/>
    <property type="match status" value="1"/>
</dbReference>
<comment type="function">
    <text evidence="13">Glutamate-gated receptor that probably acts as non-selective cation channel.</text>
</comment>
<dbReference type="FunFam" id="3.40.50.2300:FF:000188">
    <property type="entry name" value="Glutamate receptor"/>
    <property type="match status" value="1"/>
</dbReference>
<sequence length="875" mass="97922">MGNTISGTSIIGATMDMTSRAGKEARVAMEIAVDDFNTKTLKNMTLYTTNSKGKLVQAIQDAVNLIDTYKVEAILGLYTLEEVLSVGEISSEAQIPTLSLLDSVPQWALDRLPFLVQASPSQFAQMKAFVAIMKSCGWSQFTFIYEDINSASIQVIPHLMEAIKDSSVQMSNIINLSSLTSSSLLEQLEMIKSQQYRVFLVHTSLEIGVRLFQNAKSMGMMEKGYVWITTNLITDVLHTADPSTFLTMEGVVGLGSFFTDTGSQFHDFSTKFRTKFRIEQPEEENNMPGIFAVRAYDATLIAALTLSEKNMSGQKFMDAVSSQYFAGLSGEVRFFNRKPAASHVFQIINVVGKYYRQLGFWSEGLGFSEVVNDMATYNTSLQSLGHIFWPGKPLHNPTGGVPLRVGVPMMAMFKKFVEVKYDDQHHKFTYNGYSIELFKETVRRLPYYLPYEFHHFNGSYDDLVEQVYLKNFDAVVGDVSVVSWRYQYAEFTHPYTETGLVMIVPFAPYHGQWLFVKPFTLGMWALTIIVNIYCGFVVWLIERNNSPELQGSPLNQTGVLFCLVFTRMFYTNVENVNSNLTRVTTVAWLFTAIIIGQCYTASLTSMLTVRRLIPKVTDCETLKKSNAIVGYDKGSQVASYLVDVLGFKHENIRSFTSPEDYAHSLGNKEIAAVFLAAPYAKLFLTKYCKRFTTVGTTYAEGGFAFAFPKGSSMVPDFTKALLNVSESGTLRDIEERMLGSERCVDQEAIQDEYERLGLGSFWSLLLLAGGTSTIALAIYVMQNLCRLERSSLITIILEARKYWGILVCVAASWVASVWHTMWIPYGAASWSFACGAADDVACGAPVWCDGAELRVRRRANSARARKSVCISLLSY</sequence>
<feature type="domain" description="Ionotropic glutamate receptor C-terminal" evidence="16">
    <location>
        <begin position="404"/>
        <end position="740"/>
    </location>
</feature>
<comment type="caution">
    <text evidence="17">The sequence shown here is derived from an EMBL/GenBank/DDBJ whole genome shotgun (WGS) entry which is preliminary data.</text>
</comment>
<dbReference type="Gene3D" id="1.10.287.70">
    <property type="match status" value="1"/>
</dbReference>
<dbReference type="InterPro" id="IPR044440">
    <property type="entry name" value="GABAb_receptor_plant_PBP1"/>
</dbReference>
<dbReference type="FunFam" id="1.10.287.70:FF:000172">
    <property type="entry name" value="Glutamate receptor"/>
    <property type="match status" value="1"/>
</dbReference>
<dbReference type="InterPro" id="IPR028082">
    <property type="entry name" value="Peripla_BP_I"/>
</dbReference>
<keyword evidence="8 13" id="KW-0472">Membrane</keyword>
<feature type="transmembrane region" description="Helical" evidence="15">
    <location>
        <begin position="585"/>
        <end position="607"/>
    </location>
</feature>
<dbReference type="Gene3D" id="3.40.190.10">
    <property type="entry name" value="Periplasmic binding protein-like II"/>
    <property type="match status" value="3"/>
</dbReference>
<dbReference type="GO" id="GO:0015276">
    <property type="term" value="F:ligand-gated monoatomic ion channel activity"/>
    <property type="evidence" value="ECO:0007669"/>
    <property type="project" value="InterPro"/>
</dbReference>
<dbReference type="InterPro" id="IPR001828">
    <property type="entry name" value="ANF_lig-bd_rcpt"/>
</dbReference>
<dbReference type="PANTHER" id="PTHR18966">
    <property type="entry name" value="IONOTROPIC GLUTAMATE RECEPTOR"/>
    <property type="match status" value="1"/>
</dbReference>
<dbReference type="CDD" id="cd19990">
    <property type="entry name" value="PBP1_GABAb_receptor_plant"/>
    <property type="match status" value="1"/>
</dbReference>
<keyword evidence="4 15" id="KW-0812">Transmembrane</keyword>
<dbReference type="PIRSF" id="PIRSF037090">
    <property type="entry name" value="Iontro_Glu-like_rcpt_pln"/>
    <property type="match status" value="1"/>
</dbReference>
<dbReference type="InterPro" id="IPR017103">
    <property type="entry name" value="Iontropic_Glu_rcpt_pln"/>
</dbReference>
<dbReference type="InterPro" id="IPR001320">
    <property type="entry name" value="Iontro_rcpt_C"/>
</dbReference>
<protein>
    <recommendedName>
        <fullName evidence="13">Glutamate receptor</fullName>
    </recommendedName>
</protein>
<keyword evidence="5" id="KW-0732">Signal</keyword>
<evidence type="ECO:0000256" key="13">
    <source>
        <dbReference type="PIRNR" id="PIRNR037090"/>
    </source>
</evidence>
<keyword evidence="6 15" id="KW-1133">Transmembrane helix</keyword>
<evidence type="ECO:0000256" key="12">
    <source>
        <dbReference type="ARBA" id="ARBA00023303"/>
    </source>
</evidence>
<evidence type="ECO:0000256" key="6">
    <source>
        <dbReference type="ARBA" id="ARBA00022989"/>
    </source>
</evidence>
<dbReference type="Pfam" id="PF00060">
    <property type="entry name" value="Lig_chan"/>
    <property type="match status" value="1"/>
</dbReference>
<evidence type="ECO:0000256" key="1">
    <source>
        <dbReference type="ARBA" id="ARBA00004141"/>
    </source>
</evidence>
<evidence type="ECO:0000313" key="18">
    <source>
        <dbReference type="Proteomes" id="UP001206925"/>
    </source>
</evidence>
<dbReference type="EMBL" id="JAMZMK010006158">
    <property type="protein sequence ID" value="KAI7750403.1"/>
    <property type="molecule type" value="Genomic_DNA"/>
</dbReference>
<feature type="transmembrane region" description="Helical" evidence="15">
    <location>
        <begin position="802"/>
        <end position="823"/>
    </location>
</feature>
<keyword evidence="14" id="KW-1015">Disulfide bond</keyword>
<evidence type="ECO:0000256" key="7">
    <source>
        <dbReference type="ARBA" id="ARBA00023065"/>
    </source>
</evidence>
<accession>A0AAD5GSF9</accession>
<organism evidence="17 18">
    <name type="scientific">Ambrosia artemisiifolia</name>
    <name type="common">Common ragweed</name>
    <dbReference type="NCBI Taxonomy" id="4212"/>
    <lineage>
        <taxon>Eukaryota</taxon>
        <taxon>Viridiplantae</taxon>
        <taxon>Streptophyta</taxon>
        <taxon>Embryophyta</taxon>
        <taxon>Tracheophyta</taxon>
        <taxon>Spermatophyta</taxon>
        <taxon>Magnoliopsida</taxon>
        <taxon>eudicotyledons</taxon>
        <taxon>Gunneridae</taxon>
        <taxon>Pentapetalae</taxon>
        <taxon>asterids</taxon>
        <taxon>campanulids</taxon>
        <taxon>Asterales</taxon>
        <taxon>Asteraceae</taxon>
        <taxon>Asteroideae</taxon>
        <taxon>Heliantheae alliance</taxon>
        <taxon>Heliantheae</taxon>
        <taxon>Ambrosia</taxon>
    </lineage>
</organism>
<keyword evidence="7 13" id="KW-0406">Ion transport</keyword>
<keyword evidence="12 13" id="KW-0407">Ion channel</keyword>
<evidence type="ECO:0000256" key="2">
    <source>
        <dbReference type="ARBA" id="ARBA00008685"/>
    </source>
</evidence>
<dbReference type="SUPFAM" id="SSF53850">
    <property type="entry name" value="Periplasmic binding protein-like II"/>
    <property type="match status" value="1"/>
</dbReference>
<keyword evidence="18" id="KW-1185">Reference proteome</keyword>
<feature type="transmembrane region" description="Helical" evidence="15">
    <location>
        <begin position="521"/>
        <end position="541"/>
    </location>
</feature>
<dbReference type="SMART" id="SM00079">
    <property type="entry name" value="PBPe"/>
    <property type="match status" value="1"/>
</dbReference>
<evidence type="ECO:0000259" key="16">
    <source>
        <dbReference type="SMART" id="SM00079"/>
    </source>
</evidence>
<feature type="disulfide bond" evidence="14">
    <location>
        <begin position="688"/>
        <end position="743"/>
    </location>
</feature>
<evidence type="ECO:0000256" key="3">
    <source>
        <dbReference type="ARBA" id="ARBA00022448"/>
    </source>
</evidence>
<dbReference type="Proteomes" id="UP001206925">
    <property type="component" value="Unassembled WGS sequence"/>
</dbReference>
<evidence type="ECO:0000256" key="8">
    <source>
        <dbReference type="ARBA" id="ARBA00023136"/>
    </source>
</evidence>
<comment type="similarity">
    <text evidence="2 13">Belongs to the glutamate-gated ion channel (TC 1.A.10.1) family.</text>
</comment>
<dbReference type="Gene3D" id="3.40.50.2300">
    <property type="match status" value="2"/>
</dbReference>
<evidence type="ECO:0000256" key="5">
    <source>
        <dbReference type="ARBA" id="ARBA00022729"/>
    </source>
</evidence>
<keyword evidence="10" id="KW-0325">Glycoprotein</keyword>
<evidence type="ECO:0000256" key="4">
    <source>
        <dbReference type="ARBA" id="ARBA00022692"/>
    </source>
</evidence>
<dbReference type="AlphaFoldDB" id="A0AAD5GSF9"/>
<dbReference type="Pfam" id="PF01094">
    <property type="entry name" value="ANF_receptor"/>
    <property type="match status" value="1"/>
</dbReference>
<dbReference type="SUPFAM" id="SSF53822">
    <property type="entry name" value="Periplasmic binding protein-like I"/>
    <property type="match status" value="1"/>
</dbReference>
<evidence type="ECO:0000256" key="10">
    <source>
        <dbReference type="ARBA" id="ARBA00023180"/>
    </source>
</evidence>
<keyword evidence="9 13" id="KW-0675">Receptor</keyword>
<keyword evidence="3 13" id="KW-0813">Transport</keyword>
<name>A0AAD5GSF9_AMBAR</name>
<dbReference type="FunFam" id="3.40.190.10:FF:000054">
    <property type="entry name" value="Glutamate receptor"/>
    <property type="match status" value="1"/>
</dbReference>
<dbReference type="GO" id="GO:0016020">
    <property type="term" value="C:membrane"/>
    <property type="evidence" value="ECO:0007669"/>
    <property type="project" value="UniProtKB-SubCell"/>
</dbReference>
<comment type="subcellular location">
    <subcellularLocation>
        <location evidence="1">Membrane</location>
        <topology evidence="1">Multi-pass membrane protein</topology>
    </subcellularLocation>
</comment>
<evidence type="ECO:0000256" key="11">
    <source>
        <dbReference type="ARBA" id="ARBA00023286"/>
    </source>
</evidence>
<keyword evidence="11 13" id="KW-1071">Ligand-gated ion channel</keyword>
<dbReference type="InterPro" id="IPR015683">
    <property type="entry name" value="Ionotropic_Glu_rcpt"/>
</dbReference>